<organism evidence="2 3">
    <name type="scientific">Candidatus Merdivivens pullicola</name>
    <dbReference type="NCBI Taxonomy" id="2840872"/>
    <lineage>
        <taxon>Bacteria</taxon>
        <taxon>Pseudomonadati</taxon>
        <taxon>Bacteroidota</taxon>
        <taxon>Bacteroidia</taxon>
        <taxon>Bacteroidales</taxon>
        <taxon>Muribaculaceae</taxon>
        <taxon>Muribaculaceae incertae sedis</taxon>
        <taxon>Candidatus Merdivivens</taxon>
    </lineage>
</organism>
<dbReference type="Gene3D" id="3.30.70.1440">
    <property type="entry name" value="Multidrug efflux transporter AcrB pore domain"/>
    <property type="match status" value="1"/>
</dbReference>
<dbReference type="Gene3D" id="3.30.2090.10">
    <property type="entry name" value="Multidrug efflux transporter AcrB TolC docking domain, DN and DC subdomains"/>
    <property type="match status" value="2"/>
</dbReference>
<reference evidence="2" key="2">
    <citation type="journal article" date="2021" name="PeerJ">
        <title>Extensive microbial diversity within the chicken gut microbiome revealed by metagenomics and culture.</title>
        <authorList>
            <person name="Gilroy R."/>
            <person name="Ravi A."/>
            <person name="Getino M."/>
            <person name="Pursley I."/>
            <person name="Horton D.L."/>
            <person name="Alikhan N.F."/>
            <person name="Baker D."/>
            <person name="Gharbi K."/>
            <person name="Hall N."/>
            <person name="Watson M."/>
            <person name="Adriaenssens E.M."/>
            <person name="Foster-Nyarko E."/>
            <person name="Jarju S."/>
            <person name="Secka A."/>
            <person name="Antonio M."/>
            <person name="Oren A."/>
            <person name="Chaudhuri R.R."/>
            <person name="La Ragione R."/>
            <person name="Hildebrand F."/>
            <person name="Pallen M.J."/>
        </authorList>
    </citation>
    <scope>NUCLEOTIDE SEQUENCE</scope>
    <source>
        <strain evidence="2">B1-8020</strain>
    </source>
</reference>
<feature type="transmembrane region" description="Helical" evidence="1">
    <location>
        <begin position="468"/>
        <end position="490"/>
    </location>
</feature>
<keyword evidence="1" id="KW-0472">Membrane</keyword>
<evidence type="ECO:0000256" key="1">
    <source>
        <dbReference type="SAM" id="Phobius"/>
    </source>
</evidence>
<feature type="transmembrane region" description="Helical" evidence="1">
    <location>
        <begin position="923"/>
        <end position="944"/>
    </location>
</feature>
<protein>
    <submittedName>
        <fullName evidence="2">Efflux RND transporter permease subunit</fullName>
    </submittedName>
</protein>
<dbReference type="SUPFAM" id="SSF82714">
    <property type="entry name" value="Multidrug efflux transporter AcrB TolC docking domain, DN and DC subdomains"/>
    <property type="match status" value="2"/>
</dbReference>
<reference evidence="2" key="1">
    <citation type="submission" date="2020-10" db="EMBL/GenBank/DDBJ databases">
        <authorList>
            <person name="Gilroy R."/>
        </authorList>
    </citation>
    <scope>NUCLEOTIDE SEQUENCE</scope>
    <source>
        <strain evidence="2">B1-8020</strain>
    </source>
</reference>
<dbReference type="Gene3D" id="1.20.1640.10">
    <property type="entry name" value="Multidrug efflux transporter AcrB transmembrane domain"/>
    <property type="match status" value="2"/>
</dbReference>
<dbReference type="Gene3D" id="3.30.70.1320">
    <property type="entry name" value="Multidrug efflux transporter AcrB pore domain like"/>
    <property type="match status" value="1"/>
</dbReference>
<feature type="transmembrane region" description="Helical" evidence="1">
    <location>
        <begin position="870"/>
        <end position="888"/>
    </location>
</feature>
<keyword evidence="1" id="KW-1133">Transmembrane helix</keyword>
<dbReference type="GO" id="GO:0005886">
    <property type="term" value="C:plasma membrane"/>
    <property type="evidence" value="ECO:0007669"/>
    <property type="project" value="TreeGrafter"/>
</dbReference>
<feature type="transmembrane region" description="Helical" evidence="1">
    <location>
        <begin position="995"/>
        <end position="1022"/>
    </location>
</feature>
<feature type="transmembrane region" description="Helical" evidence="1">
    <location>
        <begin position="895"/>
        <end position="917"/>
    </location>
</feature>
<comment type="caution">
    <text evidence="2">The sequence shown here is derived from an EMBL/GenBank/DDBJ whole genome shotgun (WGS) entry which is preliminary data.</text>
</comment>
<gene>
    <name evidence="2" type="ORF">IAB81_04710</name>
</gene>
<dbReference type="Pfam" id="PF00873">
    <property type="entry name" value="ACR_tran"/>
    <property type="match status" value="1"/>
</dbReference>
<dbReference type="AlphaFoldDB" id="A0A9D9IIW1"/>
<dbReference type="Proteomes" id="UP000823604">
    <property type="component" value="Unassembled WGS sequence"/>
</dbReference>
<sequence length="1036" mass="114377">MDARRHGIVETIMKNPAIVILLVVILCAFGVYGLINMNKQEFPEFSVRLGVVAGVYPGANARQVEEQLTAPLEDYLFSYEEVDKKNTYSVTKNGIVYIYVTLDETVENDTQAWSKIRHGLKDFKSTLPPGVLAIAVNDDFGNTSSLLITLSSADKNYRELGEYMGRLEDELRKVPAIGNIKRYGDCHEEIAVILDKDKIVSYGLDAKAVFAALFPQGLLSVGGSLGADGVSMPVEVTVPFSSEKEIAEQPVYADPSGNILRVKDIARVERRYDEPSSYITHDGVRSLVLSVEMRSGNNIVQFGREVNEVIDSFSKGLPDSVELFRITDLPQVVKISVMEFLRDIMISILIVIAVMLMMFPLRSAIVAAIEIPIVTFITLAVMYMLGMELNTVTLAALIVTLGMLVDDSIVMVDAFVDNLRRGMSRWDAAVDSAKSLFMPLFVATLSISAIFVPFIFTIKGYLGEFVNFFPPMIALSLFISLIMAMLLVPLMEYRMLGNKSVSGHQNMVERLQERFFAFVNKLYEKALGLCMKYPYAAIAGAVAFVGLAVVIFVLSPIQLMPKAERDSFAVEIYLPEGRTIEQTAETAADFEAYLKKDSRVKSVTAFIGSGSPRFMAAYSPNLPAPNYAQFIVNTGSNSDTKALVAKFKDSSFDLYPEASVRVKQLDYQASVCPIEIRLTGDNPSELRQYADTLVRFMHTMDDELVWVHTDCDEYVYTVRIDMKPDEAAMLGISRASLSSSLAVLFGELPVTTIWEGDYSVAVVVETGFPGGSPDYDDLYNAMIPGAVPGVWVPLRQIADLTPEWTPAVLHRYNGVPAVIISSELREGASQPVAMKKIKEYIDGDFSESLPETVRLEYGGLTAINRDNAPGIILGLVASLAVLFFFLMFNFKKISIALLSLASTTLCLFGAFFGLRLFGLDVSLTAVVGVVSLFGINIRNTIILFEYAEELRTQKGYTAKEAAIEAGKRRMRPIFLTSITTAVGVLPMIISRSTLWMPMGVVICFGTIFAIGFVVTILPVAYWKCFNKVKIKEEKGV</sequence>
<dbReference type="InterPro" id="IPR027463">
    <property type="entry name" value="AcrB_DN_DC_subdom"/>
</dbReference>
<dbReference type="PRINTS" id="PR00702">
    <property type="entry name" value="ACRIFLAVINRP"/>
</dbReference>
<feature type="transmembrane region" description="Helical" evidence="1">
    <location>
        <begin position="436"/>
        <end position="456"/>
    </location>
</feature>
<feature type="transmembrane region" description="Helical" evidence="1">
    <location>
        <begin position="366"/>
        <end position="386"/>
    </location>
</feature>
<name>A0A9D9IIW1_9BACT</name>
<dbReference type="InterPro" id="IPR001036">
    <property type="entry name" value="Acrflvin-R"/>
</dbReference>
<feature type="transmembrane region" description="Helical" evidence="1">
    <location>
        <begin position="340"/>
        <end position="359"/>
    </location>
</feature>
<proteinExistence type="predicted"/>
<dbReference type="GO" id="GO:0042910">
    <property type="term" value="F:xenobiotic transmembrane transporter activity"/>
    <property type="evidence" value="ECO:0007669"/>
    <property type="project" value="TreeGrafter"/>
</dbReference>
<dbReference type="SUPFAM" id="SSF82866">
    <property type="entry name" value="Multidrug efflux transporter AcrB transmembrane domain"/>
    <property type="match status" value="2"/>
</dbReference>
<feature type="transmembrane region" description="Helical" evidence="1">
    <location>
        <begin position="392"/>
        <end position="416"/>
    </location>
</feature>
<evidence type="ECO:0000313" key="2">
    <source>
        <dbReference type="EMBL" id="MBO8472911.1"/>
    </source>
</evidence>
<dbReference type="PANTHER" id="PTHR32063:SF18">
    <property type="entry name" value="CATION EFFLUX SYSTEM PROTEIN"/>
    <property type="match status" value="1"/>
</dbReference>
<accession>A0A9D9IIW1</accession>
<feature type="transmembrane region" description="Helical" evidence="1">
    <location>
        <begin position="12"/>
        <end position="35"/>
    </location>
</feature>
<keyword evidence="1" id="KW-0812">Transmembrane</keyword>
<dbReference type="PANTHER" id="PTHR32063">
    <property type="match status" value="1"/>
</dbReference>
<evidence type="ECO:0000313" key="3">
    <source>
        <dbReference type="Proteomes" id="UP000823604"/>
    </source>
</evidence>
<feature type="transmembrane region" description="Helical" evidence="1">
    <location>
        <begin position="973"/>
        <end position="989"/>
    </location>
</feature>
<feature type="transmembrane region" description="Helical" evidence="1">
    <location>
        <begin position="535"/>
        <end position="557"/>
    </location>
</feature>
<dbReference type="Gene3D" id="3.30.70.1430">
    <property type="entry name" value="Multidrug efflux transporter AcrB pore domain"/>
    <property type="match status" value="2"/>
</dbReference>
<dbReference type="EMBL" id="JADIMA010000041">
    <property type="protein sequence ID" value="MBO8472911.1"/>
    <property type="molecule type" value="Genomic_DNA"/>
</dbReference>
<dbReference type="SUPFAM" id="SSF82693">
    <property type="entry name" value="Multidrug efflux transporter AcrB pore domain, PN1, PN2, PC1 and PC2 subdomains"/>
    <property type="match status" value="2"/>
</dbReference>